<dbReference type="Proteomes" id="UP001303046">
    <property type="component" value="Unassembled WGS sequence"/>
</dbReference>
<feature type="transmembrane region" description="Helical" evidence="5">
    <location>
        <begin position="198"/>
        <end position="222"/>
    </location>
</feature>
<sequence length="772" mass="87990">MEIVKTLINPQNSSIFDEDRQIPESRIWIREIDTFYAAFLVLASLFTIVIIFLTVVQLYYVIKYVSNARIQSDLYYLALMFPVTTICNVAGMFIPRAAIFLYAVALVYFMFCLFVVVSLLFNIFGSRKEMSEYLLERNIRISFLVPPLCCCRFLPDVPSTEQNLQRVEWLVFQTPILRTAFELTSVVVFMELGHRHNLWFMFSQLFGLVSMCVAFYGCYMMVPLGKEKVAPYRFMQLFTIVDIAQCLYTIQKFSFDFAAVFGIISPDRLLTAAAKAQFWSSFMLTWEMMTLSAIASYLLRPSQSIFFDKYPIVDSTSSHTGSNQTINSFISPPARVEPKPKSIFDSIDDDTIQTNSGSKPDAAYLRSKAACRETDAVEFSVAEYGAQNLDHNGSHFTSFGHGNRRYLGSVSRAECCMEIVKTLIISYNTTIDDYPKLPESRIWMQEIDSLYSALLALASMFTIFTILLAISQLYHVVKYVSDPRIQADLYYLVLMFPIAAICNASGMFIPRAALFLYAVGLVFRYLSLCLFAAASLLFDIFGGRKQMSEYLLKRNIWISFRILPLCCLTFIPAVKSTERNLRRVEWLVFQTPILRTIFEVNSVAVFMELGHRHNLWFMFSQLFGLISLCVAFYGCYVMVPLAKKKIAPYRFNDLFYIVDIAQCCYTIQKFCFDFGATFGMFSPNHLFTPPAKAQFWASFMITFEMMMLSAVATYVMQPAKSAFFDKYPTLITEGHGSSVTFVSTANCIEQEIKTISELSGGSSAKTEDSEAS</sequence>
<accession>A0ABR1C352</accession>
<evidence type="ECO:0000313" key="6">
    <source>
        <dbReference type="EMBL" id="KAK6732134.1"/>
    </source>
</evidence>
<evidence type="ECO:0000256" key="4">
    <source>
        <dbReference type="ARBA" id="ARBA00023136"/>
    </source>
</evidence>
<dbReference type="PANTHER" id="PTHR23423">
    <property type="entry name" value="ORGANIC SOLUTE TRANSPORTER-RELATED"/>
    <property type="match status" value="1"/>
</dbReference>
<dbReference type="EMBL" id="JAVFWL010000002">
    <property type="protein sequence ID" value="KAK6732134.1"/>
    <property type="molecule type" value="Genomic_DNA"/>
</dbReference>
<keyword evidence="2 5" id="KW-0812">Transmembrane</keyword>
<evidence type="ECO:0000256" key="5">
    <source>
        <dbReference type="SAM" id="Phobius"/>
    </source>
</evidence>
<evidence type="ECO:0000256" key="1">
    <source>
        <dbReference type="ARBA" id="ARBA00004141"/>
    </source>
</evidence>
<reference evidence="6 7" key="1">
    <citation type="submission" date="2023-08" db="EMBL/GenBank/DDBJ databases">
        <title>A Necator americanus chromosomal reference genome.</title>
        <authorList>
            <person name="Ilik V."/>
            <person name="Petrzelkova K.J."/>
            <person name="Pardy F."/>
            <person name="Fuh T."/>
            <person name="Niatou-Singa F.S."/>
            <person name="Gouil Q."/>
            <person name="Baker L."/>
            <person name="Ritchie M.E."/>
            <person name="Jex A.R."/>
            <person name="Gazzola D."/>
            <person name="Li H."/>
            <person name="Toshio Fujiwara R."/>
            <person name="Zhan B."/>
            <person name="Aroian R.V."/>
            <person name="Pafco B."/>
            <person name="Schwarz E.M."/>
        </authorList>
    </citation>
    <scope>NUCLEOTIDE SEQUENCE [LARGE SCALE GENOMIC DNA]</scope>
    <source>
        <strain evidence="6 7">Aroian</strain>
        <tissue evidence="6">Whole animal</tissue>
    </source>
</reference>
<keyword evidence="7" id="KW-1185">Reference proteome</keyword>
<evidence type="ECO:0000313" key="7">
    <source>
        <dbReference type="Proteomes" id="UP001303046"/>
    </source>
</evidence>
<proteinExistence type="predicted"/>
<feature type="transmembrane region" description="Helical" evidence="5">
    <location>
        <begin position="100"/>
        <end position="124"/>
    </location>
</feature>
<protein>
    <submittedName>
        <fullName evidence="6">Uncharacterized protein</fullName>
    </submittedName>
</protein>
<organism evidence="6 7">
    <name type="scientific">Necator americanus</name>
    <name type="common">Human hookworm</name>
    <dbReference type="NCBI Taxonomy" id="51031"/>
    <lineage>
        <taxon>Eukaryota</taxon>
        <taxon>Metazoa</taxon>
        <taxon>Ecdysozoa</taxon>
        <taxon>Nematoda</taxon>
        <taxon>Chromadorea</taxon>
        <taxon>Rhabditida</taxon>
        <taxon>Rhabditina</taxon>
        <taxon>Rhabditomorpha</taxon>
        <taxon>Strongyloidea</taxon>
        <taxon>Ancylostomatidae</taxon>
        <taxon>Bunostominae</taxon>
        <taxon>Necator</taxon>
    </lineage>
</organism>
<feature type="transmembrane region" description="Helical" evidence="5">
    <location>
        <begin position="489"/>
        <end position="509"/>
    </location>
</feature>
<gene>
    <name evidence="6" type="primary">Necator_chrII.g4278</name>
    <name evidence="6" type="ORF">RB195_016486</name>
</gene>
<name>A0ABR1C352_NECAM</name>
<dbReference type="Pfam" id="PF03619">
    <property type="entry name" value="Solute_trans_a"/>
    <property type="match status" value="2"/>
</dbReference>
<feature type="transmembrane region" description="Helical" evidence="5">
    <location>
        <begin position="450"/>
        <end position="477"/>
    </location>
</feature>
<feature type="transmembrane region" description="Helical" evidence="5">
    <location>
        <begin position="556"/>
        <end position="574"/>
    </location>
</feature>
<comment type="subcellular location">
    <subcellularLocation>
        <location evidence="1">Membrane</location>
        <topology evidence="1">Multi-pass membrane protein</topology>
    </subcellularLocation>
</comment>
<feature type="transmembrane region" description="Helical" evidence="5">
    <location>
        <begin position="74"/>
        <end position="94"/>
    </location>
</feature>
<feature type="transmembrane region" description="Helical" evidence="5">
    <location>
        <begin position="619"/>
        <end position="642"/>
    </location>
</feature>
<feature type="transmembrane region" description="Helical" evidence="5">
    <location>
        <begin position="35"/>
        <end position="62"/>
    </location>
</feature>
<comment type="caution">
    <text evidence="6">The sequence shown here is derived from an EMBL/GenBank/DDBJ whole genome shotgun (WGS) entry which is preliminary data.</text>
</comment>
<evidence type="ECO:0000256" key="3">
    <source>
        <dbReference type="ARBA" id="ARBA00022989"/>
    </source>
</evidence>
<feature type="transmembrane region" description="Helical" evidence="5">
    <location>
        <begin position="514"/>
        <end position="536"/>
    </location>
</feature>
<dbReference type="InterPro" id="IPR005178">
    <property type="entry name" value="Ostalpha/TMEM184C"/>
</dbReference>
<feature type="transmembrane region" description="Helical" evidence="5">
    <location>
        <begin position="695"/>
        <end position="716"/>
    </location>
</feature>
<dbReference type="SMART" id="SM01417">
    <property type="entry name" value="Solute_trans_a"/>
    <property type="match status" value="2"/>
</dbReference>
<keyword evidence="4 5" id="KW-0472">Membrane</keyword>
<keyword evidence="3 5" id="KW-1133">Transmembrane helix</keyword>
<evidence type="ECO:0000256" key="2">
    <source>
        <dbReference type="ARBA" id="ARBA00022692"/>
    </source>
</evidence>